<proteinExistence type="predicted"/>
<dbReference type="Proteomes" id="UP000825935">
    <property type="component" value="Chromosome 6"/>
</dbReference>
<comment type="caution">
    <text evidence="1">The sequence shown here is derived from an EMBL/GenBank/DDBJ whole genome shotgun (WGS) entry which is preliminary data.</text>
</comment>
<dbReference type="PANTHER" id="PTHR34563">
    <property type="entry name" value="BNACNNG33880D PROTEIN"/>
    <property type="match status" value="1"/>
</dbReference>
<evidence type="ECO:0000313" key="1">
    <source>
        <dbReference type="EMBL" id="KAH7434569.1"/>
    </source>
</evidence>
<reference evidence="1" key="1">
    <citation type="submission" date="2021-08" db="EMBL/GenBank/DDBJ databases">
        <title>WGS assembly of Ceratopteris richardii.</title>
        <authorList>
            <person name="Marchant D.B."/>
            <person name="Chen G."/>
            <person name="Jenkins J."/>
            <person name="Shu S."/>
            <person name="Leebens-Mack J."/>
            <person name="Grimwood J."/>
            <person name="Schmutz J."/>
            <person name="Soltis P."/>
            <person name="Soltis D."/>
            <person name="Chen Z.-H."/>
        </authorList>
    </citation>
    <scope>NUCLEOTIDE SEQUENCE</scope>
    <source>
        <strain evidence="1">Whitten #5841</strain>
        <tissue evidence="1">Leaf</tissue>
    </source>
</reference>
<name>A0A8T2UQT9_CERRI</name>
<organism evidence="1 2">
    <name type="scientific">Ceratopteris richardii</name>
    <name type="common">Triangle waterfern</name>
    <dbReference type="NCBI Taxonomy" id="49495"/>
    <lineage>
        <taxon>Eukaryota</taxon>
        <taxon>Viridiplantae</taxon>
        <taxon>Streptophyta</taxon>
        <taxon>Embryophyta</taxon>
        <taxon>Tracheophyta</taxon>
        <taxon>Polypodiopsida</taxon>
        <taxon>Polypodiidae</taxon>
        <taxon>Polypodiales</taxon>
        <taxon>Pteridineae</taxon>
        <taxon>Pteridaceae</taxon>
        <taxon>Parkerioideae</taxon>
        <taxon>Ceratopteris</taxon>
    </lineage>
</organism>
<dbReference type="PANTHER" id="PTHR34563:SF6">
    <property type="entry name" value="OS08G0416800 PROTEIN"/>
    <property type="match status" value="1"/>
</dbReference>
<dbReference type="EMBL" id="CM035411">
    <property type="protein sequence ID" value="KAH7434569.1"/>
    <property type="molecule type" value="Genomic_DNA"/>
</dbReference>
<keyword evidence="2" id="KW-1185">Reference proteome</keyword>
<dbReference type="OrthoDB" id="691078at2759"/>
<accession>A0A8T2UQT9</accession>
<evidence type="ECO:0000313" key="2">
    <source>
        <dbReference type="Proteomes" id="UP000825935"/>
    </source>
</evidence>
<protein>
    <submittedName>
        <fullName evidence="1">Uncharacterized protein</fullName>
    </submittedName>
</protein>
<sequence>MGFPFAEFFKGKYGKLKQRRSYKLVSPTNSMRVEARSKLAQKLIAETLKAADAPGKVALPS</sequence>
<gene>
    <name evidence="1" type="ORF">KP509_06G023300</name>
</gene>
<dbReference type="AlphaFoldDB" id="A0A8T2UQT9"/>